<keyword evidence="1" id="KW-0808">Transferase</keyword>
<organism evidence="4 5">
    <name type="scientific">alpha proteobacterium IMCC14465</name>
    <dbReference type="NCBI Taxonomy" id="1220535"/>
    <lineage>
        <taxon>Bacteria</taxon>
        <taxon>Pseudomonadati</taxon>
        <taxon>Pseudomonadota</taxon>
        <taxon>Alphaproteobacteria</taxon>
        <taxon>PS1 clade</taxon>
    </lineage>
</organism>
<name>J9A259_9PROT</name>
<dbReference type="AlphaFoldDB" id="J9A259"/>
<dbReference type="GO" id="GO:0005536">
    <property type="term" value="F:D-glucose binding"/>
    <property type="evidence" value="ECO:0007669"/>
    <property type="project" value="InterPro"/>
</dbReference>
<dbReference type="eggNOG" id="COG0837">
    <property type="taxonomic scope" value="Bacteria"/>
</dbReference>
<dbReference type="GO" id="GO:0004340">
    <property type="term" value="F:glucokinase activity"/>
    <property type="evidence" value="ECO:0007669"/>
    <property type="project" value="InterPro"/>
</dbReference>
<dbReference type="Proteomes" id="UP000004836">
    <property type="component" value="Unassembled WGS sequence"/>
</dbReference>
<reference evidence="4 5" key="1">
    <citation type="journal article" date="2012" name="J. Bacteriol.">
        <title>Genome Sequence of Strain IMCC14465, Isolated from the East Sea, Belonging to the PS1 Clade of Alphaproteobacteria.</title>
        <authorList>
            <person name="Yang S.J."/>
            <person name="Kang I."/>
            <person name="Cho J.C."/>
        </authorList>
    </citation>
    <scope>NUCLEOTIDE SEQUENCE [LARGE SCALE GENOMIC DNA]</scope>
    <source>
        <strain evidence="4 5">IMCC14465</strain>
    </source>
</reference>
<dbReference type="PANTHER" id="PTHR47690:SF1">
    <property type="entry name" value="GLUCOKINASE"/>
    <property type="match status" value="1"/>
</dbReference>
<evidence type="ECO:0000313" key="5">
    <source>
        <dbReference type="Proteomes" id="UP000004836"/>
    </source>
</evidence>
<dbReference type="CDD" id="cd24008">
    <property type="entry name" value="ASKHA_NBD_GLK"/>
    <property type="match status" value="1"/>
</dbReference>
<dbReference type="PATRIC" id="fig|1220535.3.peg.1830"/>
<dbReference type="PANTHER" id="PTHR47690">
    <property type="entry name" value="GLUCOKINASE"/>
    <property type="match status" value="1"/>
</dbReference>
<dbReference type="Gene3D" id="3.40.367.20">
    <property type="match status" value="1"/>
</dbReference>
<evidence type="ECO:0008006" key="6">
    <source>
        <dbReference type="Google" id="ProtNLM"/>
    </source>
</evidence>
<evidence type="ECO:0000256" key="3">
    <source>
        <dbReference type="RuleBase" id="RU004046"/>
    </source>
</evidence>
<dbReference type="InterPro" id="IPR050201">
    <property type="entry name" value="Bacterial_glucokinase"/>
</dbReference>
<comment type="similarity">
    <text evidence="3">Belongs to the bacterial glucokinase family.</text>
</comment>
<dbReference type="STRING" id="1220535.IMCC14465_18400"/>
<dbReference type="Gene3D" id="3.30.420.40">
    <property type="match status" value="1"/>
</dbReference>
<evidence type="ECO:0000256" key="2">
    <source>
        <dbReference type="ARBA" id="ARBA00022777"/>
    </source>
</evidence>
<dbReference type="GO" id="GO:0006096">
    <property type="term" value="P:glycolytic process"/>
    <property type="evidence" value="ECO:0007669"/>
    <property type="project" value="InterPro"/>
</dbReference>
<accession>J9A259</accession>
<dbReference type="GO" id="GO:0005524">
    <property type="term" value="F:ATP binding"/>
    <property type="evidence" value="ECO:0007669"/>
    <property type="project" value="InterPro"/>
</dbReference>
<dbReference type="Pfam" id="PF02685">
    <property type="entry name" value="Glucokinase"/>
    <property type="match status" value="1"/>
</dbReference>
<protein>
    <recommendedName>
        <fullName evidence="6">Glucokinase</fullName>
    </recommendedName>
</protein>
<keyword evidence="5" id="KW-1185">Reference proteome</keyword>
<dbReference type="InterPro" id="IPR043129">
    <property type="entry name" value="ATPase_NBD"/>
</dbReference>
<dbReference type="GO" id="GO:0005829">
    <property type="term" value="C:cytosol"/>
    <property type="evidence" value="ECO:0007669"/>
    <property type="project" value="TreeGrafter"/>
</dbReference>
<dbReference type="EMBL" id="ALYF01000012">
    <property type="protein sequence ID" value="EJW20415.1"/>
    <property type="molecule type" value="Genomic_DNA"/>
</dbReference>
<keyword evidence="2" id="KW-0418">Kinase</keyword>
<comment type="caution">
    <text evidence="4">The sequence shown here is derived from an EMBL/GenBank/DDBJ whole genome shotgun (WGS) entry which is preliminary data.</text>
</comment>
<proteinExistence type="inferred from homology"/>
<evidence type="ECO:0000313" key="4">
    <source>
        <dbReference type="EMBL" id="EJW20415.1"/>
    </source>
</evidence>
<dbReference type="SUPFAM" id="SSF53067">
    <property type="entry name" value="Actin-like ATPase domain"/>
    <property type="match status" value="1"/>
</dbReference>
<gene>
    <name evidence="4" type="ORF">IMCC14465_18400</name>
</gene>
<evidence type="ECO:0000256" key="1">
    <source>
        <dbReference type="ARBA" id="ARBA00022679"/>
    </source>
</evidence>
<dbReference type="InterPro" id="IPR003836">
    <property type="entry name" value="Glucokinase"/>
</dbReference>
<sequence>MILVGDIGGTNARFAIAMETENRQIVISDYEKFKTCEFEQFNELLEKFVHGIKHKPQKAILAVAGPVKNGKAKFTNQNWLVDNKLIEEKCRISSVDIINDFSAMAMAVPKVGDEGFIEINRGEAHIDAPILVSGPGTGFGSCILVPQQDQSWRPLPCEGGHSLFSPRDETQIEIVRILQRDNPNVSVENFCGGKGLNDLAKAVCELQGVAYEQLSPHEIIEKSEAGEEPYASICDIRANAIMSSLANMALVTGARGGVIIAGGVAKHLVNFLSSETALEAFTSVWPHNDMLKNIPVKLLIEPTAPLLGAAAFGFNRD</sequence>